<dbReference type="SUPFAM" id="SSF46894">
    <property type="entry name" value="C-terminal effector domain of the bipartite response regulators"/>
    <property type="match status" value="1"/>
</dbReference>
<dbReference type="InterPro" id="IPR029058">
    <property type="entry name" value="AB_hydrolase_fold"/>
</dbReference>
<evidence type="ECO:0000313" key="2">
    <source>
        <dbReference type="EMBL" id="RIJ24619.1"/>
    </source>
</evidence>
<dbReference type="SMART" id="SM00421">
    <property type="entry name" value="HTH_LUXR"/>
    <property type="match status" value="1"/>
</dbReference>
<dbReference type="OrthoDB" id="8107794at2"/>
<dbReference type="Proteomes" id="UP000265431">
    <property type="component" value="Unassembled WGS sequence"/>
</dbReference>
<dbReference type="Pfam" id="PF12697">
    <property type="entry name" value="Abhydrolase_6"/>
    <property type="match status" value="1"/>
</dbReference>
<sequence length="564" mass="62156">MDRSFHDVLAAAYELPGEPEAFDQFLTEAKRYLFGDEAGAVIADHVAFAEEDDPSLDRHTNRLDRLIQKLVQSQGSTATRFHAILDISSSGSVMGNSAAERLFRCQFPTTLDALPLDHEALKFIRRYLSMTPISQADDQVFLATVEADDTRSCMALIQRPADADGLARISVSYIDWSERLLSRIGAAFGLTSAESSVLAGYLHNQTPGDIAEDRGRSLETIKSQSKSILRKSGCARMSDVIHIAASIAYLLREMPDTAVESSAPPRWETPKNGLQFCEVRNGRELAWYRLGSGTRPVLFIHGLIQGPFFSEEFVELLNENDLFLICPSRPGFGYSQPSPTRADYNQTVVNDCVDLLTHLAVSALPVLVHQGGSSHGFRIATELGIACEGLMIVDGGVPVHDEASLRYMDSGSRMMAAANRRSPGFLKMLTRLGLATYRVRGVETFLRELYGNSAPDMAALEDAEISRLAAEGIFHVTEQSAEIWVRDGNAAMENWEQDFEAYGGAQVWLLGENAKILDPAWVQKRLDTCDPEKVSLSVIANSGNTLLYTHPDVIVAELIRLHRS</sequence>
<dbReference type="GO" id="GO:0003677">
    <property type="term" value="F:DNA binding"/>
    <property type="evidence" value="ECO:0007669"/>
    <property type="project" value="InterPro"/>
</dbReference>
<dbReference type="AlphaFoldDB" id="A0A399R5B0"/>
<accession>A0A399R5B0</accession>
<protein>
    <submittedName>
        <fullName evidence="2">Alpha/beta fold hydrolase</fullName>
    </submittedName>
</protein>
<dbReference type="EMBL" id="QWGB01000005">
    <property type="protein sequence ID" value="RIJ24619.1"/>
    <property type="molecule type" value="Genomic_DNA"/>
</dbReference>
<dbReference type="GO" id="GO:0016787">
    <property type="term" value="F:hydrolase activity"/>
    <property type="evidence" value="ECO:0007669"/>
    <property type="project" value="UniProtKB-KW"/>
</dbReference>
<comment type="caution">
    <text evidence="2">The sequence shown here is derived from an EMBL/GenBank/DDBJ whole genome shotgun (WGS) entry which is preliminary data.</text>
</comment>
<feature type="domain" description="HTH luxR-type" evidence="1">
    <location>
        <begin position="187"/>
        <end position="244"/>
    </location>
</feature>
<organism evidence="2 3">
    <name type="scientific">Henriciella barbarensis</name>
    <dbReference type="NCBI Taxonomy" id="86342"/>
    <lineage>
        <taxon>Bacteria</taxon>
        <taxon>Pseudomonadati</taxon>
        <taxon>Pseudomonadota</taxon>
        <taxon>Alphaproteobacteria</taxon>
        <taxon>Hyphomonadales</taxon>
        <taxon>Hyphomonadaceae</taxon>
        <taxon>Henriciella</taxon>
    </lineage>
</organism>
<dbReference type="Gene3D" id="1.10.10.10">
    <property type="entry name" value="Winged helix-like DNA-binding domain superfamily/Winged helix DNA-binding domain"/>
    <property type="match status" value="1"/>
</dbReference>
<dbReference type="RefSeq" id="WP_119379808.1">
    <property type="nucleotide sequence ID" value="NZ_QWGB01000005.1"/>
</dbReference>
<name>A0A399R5B0_9PROT</name>
<dbReference type="InterPro" id="IPR036388">
    <property type="entry name" value="WH-like_DNA-bd_sf"/>
</dbReference>
<dbReference type="InterPro" id="IPR000073">
    <property type="entry name" value="AB_hydrolase_1"/>
</dbReference>
<evidence type="ECO:0000313" key="3">
    <source>
        <dbReference type="Proteomes" id="UP000265431"/>
    </source>
</evidence>
<proteinExistence type="predicted"/>
<dbReference type="SUPFAM" id="SSF53474">
    <property type="entry name" value="alpha/beta-Hydrolases"/>
    <property type="match status" value="1"/>
</dbReference>
<keyword evidence="3" id="KW-1185">Reference proteome</keyword>
<gene>
    <name evidence="2" type="ORF">D1224_10455</name>
</gene>
<dbReference type="InterPro" id="IPR016032">
    <property type="entry name" value="Sig_transdc_resp-reg_C-effctor"/>
</dbReference>
<dbReference type="InterPro" id="IPR000792">
    <property type="entry name" value="Tscrpt_reg_LuxR_C"/>
</dbReference>
<reference evidence="2 3" key="1">
    <citation type="submission" date="2018-08" db="EMBL/GenBank/DDBJ databases">
        <title>Henriciella mobilis sp. nov., isolated from seawater.</title>
        <authorList>
            <person name="Cheng H."/>
            <person name="Wu Y.-H."/>
            <person name="Xu X.-W."/>
            <person name="Guo L.-L."/>
        </authorList>
    </citation>
    <scope>NUCLEOTIDE SEQUENCE [LARGE SCALE GENOMIC DNA]</scope>
    <source>
        <strain evidence="2 3">CCUG66934</strain>
    </source>
</reference>
<keyword evidence="2" id="KW-0378">Hydrolase</keyword>
<evidence type="ECO:0000259" key="1">
    <source>
        <dbReference type="SMART" id="SM00421"/>
    </source>
</evidence>
<dbReference type="Gene3D" id="3.40.50.1820">
    <property type="entry name" value="alpha/beta hydrolase"/>
    <property type="match status" value="1"/>
</dbReference>
<dbReference type="GO" id="GO:0006355">
    <property type="term" value="P:regulation of DNA-templated transcription"/>
    <property type="evidence" value="ECO:0007669"/>
    <property type="project" value="InterPro"/>
</dbReference>